<comment type="similarity">
    <text evidence="1">Belongs to the protein kinase superfamily. CMGC Ser/Thr protein kinase family. CDC2/CDKX subfamily.</text>
</comment>
<evidence type="ECO:0000313" key="12">
    <source>
        <dbReference type="Proteomes" id="UP000325440"/>
    </source>
</evidence>
<evidence type="ECO:0000256" key="4">
    <source>
        <dbReference type="ARBA" id="ARBA00022741"/>
    </source>
</evidence>
<evidence type="ECO:0000256" key="7">
    <source>
        <dbReference type="PROSITE-ProRule" id="PRU10141"/>
    </source>
</evidence>
<evidence type="ECO:0000256" key="8">
    <source>
        <dbReference type="RuleBase" id="RU000304"/>
    </source>
</evidence>
<keyword evidence="6 7" id="KW-0067">ATP-binding</keyword>
<dbReference type="PANTHER" id="PTHR24056">
    <property type="entry name" value="CELL DIVISION PROTEIN KINASE"/>
    <property type="match status" value="1"/>
</dbReference>
<evidence type="ECO:0000256" key="1">
    <source>
        <dbReference type="ARBA" id="ARBA00006485"/>
    </source>
</evidence>
<dbReference type="OrthoDB" id="4062651at2759"/>
<feature type="domain" description="Protein kinase" evidence="10">
    <location>
        <begin position="32"/>
        <end position="325"/>
    </location>
</feature>
<keyword evidence="5 11" id="KW-0418">Kinase</keyword>
<keyword evidence="12" id="KW-1185">Reference proteome</keyword>
<dbReference type="Proteomes" id="UP000325440">
    <property type="component" value="Unassembled WGS sequence"/>
</dbReference>
<evidence type="ECO:0000256" key="5">
    <source>
        <dbReference type="ARBA" id="ARBA00022777"/>
    </source>
</evidence>
<dbReference type="EMBL" id="CABPRJ010000032">
    <property type="protein sequence ID" value="VVC26409.1"/>
    <property type="molecule type" value="Genomic_DNA"/>
</dbReference>
<name>A0A5E4M6M2_9HEMI</name>
<reference evidence="11 12" key="1">
    <citation type="submission" date="2019-08" db="EMBL/GenBank/DDBJ databases">
        <authorList>
            <person name="Alioto T."/>
            <person name="Alioto T."/>
            <person name="Gomez Garrido J."/>
        </authorList>
    </citation>
    <scope>NUCLEOTIDE SEQUENCE [LARGE SCALE GENOMIC DNA]</scope>
</reference>
<dbReference type="GO" id="GO:0005634">
    <property type="term" value="C:nucleus"/>
    <property type="evidence" value="ECO:0007669"/>
    <property type="project" value="TreeGrafter"/>
</dbReference>
<dbReference type="PANTHER" id="PTHR24056:SF400">
    <property type="entry name" value="KINASE, PUTATIVE-RELATED"/>
    <property type="match status" value="1"/>
</dbReference>
<sequence>MYGNNNNNNKKVTVKACNKNKKDSRDTDNNWYKPIEIIGQGSYGTVMKCLDKRTDEIVAIKKITESIVNQPDALREFIILGRLKKHDHVISLLNIFRKKTFFYIVFPYVQYNMFDYMIEFYPDGFGYLMTKEFMIQLIRGVDYIHEKSVVHRDLKPQNILVTGDGVVKICDMGISRIICPPSFNADLTVTPEMGTIWYQAPEVLIGLQNYGTEVDIWSIGMIFIEWMIGDPFIKKNTAMKQYKSIIKQFSISTRDQKFMNEKLKEINRVYSINYITTRISENTVEALTRHYPNWPIDLIEIVSKCVQFKPSKRKTTKTLLNESYFVNGNFLKVFSYELKNKLK</sequence>
<keyword evidence="3" id="KW-0808">Transferase</keyword>
<evidence type="ECO:0000256" key="6">
    <source>
        <dbReference type="ARBA" id="ARBA00022840"/>
    </source>
</evidence>
<evidence type="ECO:0000256" key="2">
    <source>
        <dbReference type="ARBA" id="ARBA00022527"/>
    </source>
</evidence>
<evidence type="ECO:0000256" key="9">
    <source>
        <dbReference type="SAM" id="MobiDB-lite"/>
    </source>
</evidence>
<dbReference type="InterPro" id="IPR017441">
    <property type="entry name" value="Protein_kinase_ATP_BS"/>
</dbReference>
<dbReference type="PROSITE" id="PS00107">
    <property type="entry name" value="PROTEIN_KINASE_ATP"/>
    <property type="match status" value="1"/>
</dbReference>
<dbReference type="GO" id="GO:0004674">
    <property type="term" value="F:protein serine/threonine kinase activity"/>
    <property type="evidence" value="ECO:0007669"/>
    <property type="project" value="UniProtKB-KW"/>
</dbReference>
<evidence type="ECO:0000313" key="11">
    <source>
        <dbReference type="EMBL" id="VVC26409.1"/>
    </source>
</evidence>
<dbReference type="SUPFAM" id="SSF56112">
    <property type="entry name" value="Protein kinase-like (PK-like)"/>
    <property type="match status" value="1"/>
</dbReference>
<dbReference type="FunFam" id="1.10.510.10:FF:000624">
    <property type="entry name" value="Mitogen-activated protein kinase"/>
    <property type="match status" value="1"/>
</dbReference>
<keyword evidence="2 8" id="KW-0723">Serine/threonine-protein kinase</keyword>
<accession>A0A5E4M6M2</accession>
<evidence type="ECO:0000256" key="3">
    <source>
        <dbReference type="ARBA" id="ARBA00022679"/>
    </source>
</evidence>
<feature type="region of interest" description="Disordered" evidence="9">
    <location>
        <begin position="1"/>
        <end position="25"/>
    </location>
</feature>
<proteinExistence type="inferred from homology"/>
<dbReference type="Gene3D" id="3.30.200.20">
    <property type="entry name" value="Phosphorylase Kinase, domain 1"/>
    <property type="match status" value="1"/>
</dbReference>
<feature type="compositionally biased region" description="Low complexity" evidence="9">
    <location>
        <begin position="1"/>
        <end position="17"/>
    </location>
</feature>
<dbReference type="InterPro" id="IPR050108">
    <property type="entry name" value="CDK"/>
</dbReference>
<dbReference type="PROSITE" id="PS50011">
    <property type="entry name" value="PROTEIN_KINASE_DOM"/>
    <property type="match status" value="1"/>
</dbReference>
<dbReference type="InterPro" id="IPR000719">
    <property type="entry name" value="Prot_kinase_dom"/>
</dbReference>
<dbReference type="SMART" id="SM00220">
    <property type="entry name" value="S_TKc"/>
    <property type="match status" value="1"/>
</dbReference>
<evidence type="ECO:0000259" key="10">
    <source>
        <dbReference type="PROSITE" id="PS50011"/>
    </source>
</evidence>
<dbReference type="AlphaFoldDB" id="A0A5E4M6M2"/>
<dbReference type="GO" id="GO:0005524">
    <property type="term" value="F:ATP binding"/>
    <property type="evidence" value="ECO:0007669"/>
    <property type="project" value="UniProtKB-UniRule"/>
</dbReference>
<keyword evidence="4 7" id="KW-0547">Nucleotide-binding</keyword>
<dbReference type="PROSITE" id="PS00108">
    <property type="entry name" value="PROTEIN_KINASE_ST"/>
    <property type="match status" value="1"/>
</dbReference>
<gene>
    <name evidence="11" type="ORF">CINCED_3A009721</name>
</gene>
<protein>
    <submittedName>
        <fullName evidence="11">Protein kinase domain,Protein kinase-like domain,Serine/threonine-protein kinase, active</fullName>
    </submittedName>
</protein>
<dbReference type="Pfam" id="PF00069">
    <property type="entry name" value="Pkinase"/>
    <property type="match status" value="1"/>
</dbReference>
<organism evidence="11 12">
    <name type="scientific">Cinara cedri</name>
    <dbReference type="NCBI Taxonomy" id="506608"/>
    <lineage>
        <taxon>Eukaryota</taxon>
        <taxon>Metazoa</taxon>
        <taxon>Ecdysozoa</taxon>
        <taxon>Arthropoda</taxon>
        <taxon>Hexapoda</taxon>
        <taxon>Insecta</taxon>
        <taxon>Pterygota</taxon>
        <taxon>Neoptera</taxon>
        <taxon>Paraneoptera</taxon>
        <taxon>Hemiptera</taxon>
        <taxon>Sternorrhyncha</taxon>
        <taxon>Aphidomorpha</taxon>
        <taxon>Aphidoidea</taxon>
        <taxon>Aphididae</taxon>
        <taxon>Lachninae</taxon>
        <taxon>Cinara</taxon>
    </lineage>
</organism>
<dbReference type="Gene3D" id="1.10.510.10">
    <property type="entry name" value="Transferase(Phosphotransferase) domain 1"/>
    <property type="match status" value="1"/>
</dbReference>
<feature type="binding site" evidence="7">
    <location>
        <position position="62"/>
    </location>
    <ligand>
        <name>ATP</name>
        <dbReference type="ChEBI" id="CHEBI:30616"/>
    </ligand>
</feature>
<dbReference type="PIRSF" id="PIRSF000654">
    <property type="entry name" value="Integrin-linked_kinase"/>
    <property type="match status" value="1"/>
</dbReference>
<dbReference type="InterPro" id="IPR011009">
    <property type="entry name" value="Kinase-like_dom_sf"/>
</dbReference>
<dbReference type="InterPro" id="IPR008271">
    <property type="entry name" value="Ser/Thr_kinase_AS"/>
</dbReference>